<evidence type="ECO:0000313" key="2">
    <source>
        <dbReference type="Proteomes" id="UP001732700"/>
    </source>
</evidence>
<evidence type="ECO:0000313" key="1">
    <source>
        <dbReference type="EnsemblPlants" id="AVESA.00010b.r2.5DG0977680.1.CDS"/>
    </source>
</evidence>
<dbReference type="Proteomes" id="UP001732700">
    <property type="component" value="Chromosome 5D"/>
</dbReference>
<name>A0ACD5YI86_AVESA</name>
<protein>
    <submittedName>
        <fullName evidence="1">Uncharacterized protein</fullName>
    </submittedName>
</protein>
<proteinExistence type="predicted"/>
<accession>A0ACD5YI86</accession>
<organism evidence="1 2">
    <name type="scientific">Avena sativa</name>
    <name type="common">Oat</name>
    <dbReference type="NCBI Taxonomy" id="4498"/>
    <lineage>
        <taxon>Eukaryota</taxon>
        <taxon>Viridiplantae</taxon>
        <taxon>Streptophyta</taxon>
        <taxon>Embryophyta</taxon>
        <taxon>Tracheophyta</taxon>
        <taxon>Spermatophyta</taxon>
        <taxon>Magnoliopsida</taxon>
        <taxon>Liliopsida</taxon>
        <taxon>Poales</taxon>
        <taxon>Poaceae</taxon>
        <taxon>BOP clade</taxon>
        <taxon>Pooideae</taxon>
        <taxon>Poodae</taxon>
        <taxon>Poeae</taxon>
        <taxon>Poeae Chloroplast Group 1 (Aveneae type)</taxon>
        <taxon>Aveninae</taxon>
        <taxon>Avena</taxon>
    </lineage>
</organism>
<keyword evidence="2" id="KW-1185">Reference proteome</keyword>
<sequence>MVELKFEAPRRNELLSLDKYDINGKDESITVRSEYPEYPVPCFKVTEGFDFKKAEEVALEWDVKVSKSIPNYIIIPDPAPQVPHEEVFQHVSYVLKEYGFSHTGDFLNTINLRPYDCRKSDRELCKGTQTANLDAAGEKVTTVGNESLSLMARQHTTQTKAVRKKAGGGWDPTYTKRCFFPYWRSVLLARFPVKVYPAYASADPRSEPGQRGVFMSIRADKLGLRQRISPVTSNNQPRRCFITAATGAFRLLKVLK</sequence>
<reference evidence="1" key="2">
    <citation type="submission" date="2025-09" db="UniProtKB">
        <authorList>
            <consortium name="EnsemblPlants"/>
        </authorList>
    </citation>
    <scope>IDENTIFICATION</scope>
</reference>
<reference evidence="1" key="1">
    <citation type="submission" date="2021-05" db="EMBL/GenBank/DDBJ databases">
        <authorList>
            <person name="Scholz U."/>
            <person name="Mascher M."/>
            <person name="Fiebig A."/>
        </authorList>
    </citation>
    <scope>NUCLEOTIDE SEQUENCE [LARGE SCALE GENOMIC DNA]</scope>
</reference>
<dbReference type="EnsemblPlants" id="AVESA.00010b.r2.5DG0977680.1">
    <property type="protein sequence ID" value="AVESA.00010b.r2.5DG0977680.1.CDS"/>
    <property type="gene ID" value="AVESA.00010b.r2.5DG0977680"/>
</dbReference>